<dbReference type="AlphaFoldDB" id="A0A7J0DSB7"/>
<proteinExistence type="predicted"/>
<dbReference type="Proteomes" id="UP000585474">
    <property type="component" value="Unassembled WGS sequence"/>
</dbReference>
<reference evidence="4" key="1">
    <citation type="submission" date="2019-07" db="EMBL/GenBank/DDBJ databases">
        <title>De Novo Assembly of kiwifruit Actinidia rufa.</title>
        <authorList>
            <person name="Sugita-Konishi S."/>
            <person name="Sato K."/>
            <person name="Mori E."/>
            <person name="Abe Y."/>
            <person name="Kisaki G."/>
            <person name="Hamano K."/>
            <person name="Suezawa K."/>
            <person name="Otani M."/>
            <person name="Fukuda T."/>
            <person name="Manabe T."/>
            <person name="Gomi K."/>
            <person name="Tabuchi M."/>
            <person name="Akimitsu K."/>
            <person name="Kataoka I."/>
        </authorList>
    </citation>
    <scope>NUCLEOTIDE SEQUENCE [LARGE SCALE GENOMIC DNA]</scope>
    <source>
        <strain evidence="4">cv. Fuchu</strain>
    </source>
</reference>
<dbReference type="EMBL" id="BJWL01000351">
    <property type="protein sequence ID" value="GFS40546.1"/>
    <property type="molecule type" value="Genomic_DNA"/>
</dbReference>
<gene>
    <name evidence="3" type="ORF">Acr_00g0069220</name>
</gene>
<evidence type="ECO:0000313" key="3">
    <source>
        <dbReference type="EMBL" id="GFS40546.1"/>
    </source>
</evidence>
<dbReference type="OrthoDB" id="1559178at2759"/>
<keyword evidence="4" id="KW-1185">Reference proteome</keyword>
<protein>
    <recommendedName>
        <fullName evidence="2">Putative plant transposon protein domain-containing protein</fullName>
    </recommendedName>
</protein>
<feature type="domain" description="Putative plant transposon protein" evidence="2">
    <location>
        <begin position="67"/>
        <end position="249"/>
    </location>
</feature>
<name>A0A7J0DSB7_9ERIC</name>
<feature type="region of interest" description="Disordered" evidence="1">
    <location>
        <begin position="266"/>
        <end position="289"/>
    </location>
</feature>
<evidence type="ECO:0000259" key="2">
    <source>
        <dbReference type="Pfam" id="PF20167"/>
    </source>
</evidence>
<accession>A0A7J0DSB7</accession>
<organism evidence="3 4">
    <name type="scientific">Actinidia rufa</name>
    <dbReference type="NCBI Taxonomy" id="165716"/>
    <lineage>
        <taxon>Eukaryota</taxon>
        <taxon>Viridiplantae</taxon>
        <taxon>Streptophyta</taxon>
        <taxon>Embryophyta</taxon>
        <taxon>Tracheophyta</taxon>
        <taxon>Spermatophyta</taxon>
        <taxon>Magnoliopsida</taxon>
        <taxon>eudicotyledons</taxon>
        <taxon>Gunneridae</taxon>
        <taxon>Pentapetalae</taxon>
        <taxon>asterids</taxon>
        <taxon>Ericales</taxon>
        <taxon>Actinidiaceae</taxon>
        <taxon>Actinidia</taxon>
    </lineage>
</organism>
<evidence type="ECO:0000256" key="1">
    <source>
        <dbReference type="SAM" id="MobiDB-lite"/>
    </source>
</evidence>
<evidence type="ECO:0000313" key="4">
    <source>
        <dbReference type="Proteomes" id="UP000585474"/>
    </source>
</evidence>
<dbReference type="InterPro" id="IPR046796">
    <property type="entry name" value="Transposase_32_dom"/>
</dbReference>
<comment type="caution">
    <text evidence="3">The sequence shown here is derived from an EMBL/GenBank/DDBJ whole genome shotgun (WGS) entry which is preliminary data.</text>
</comment>
<dbReference type="Pfam" id="PF20167">
    <property type="entry name" value="Transposase_32"/>
    <property type="match status" value="1"/>
</dbReference>
<sequence>MEHGSPTKRPKSKGKARVDYDASRFTRKNAENLFNKVWIRNGAVLERKLNLVAFENIGISFVQNFTTRGWINLTKFKAESVLTLCQEFMANIKHEPETEQGKEKLCSWVRGKKLKVTPDTFAEIFEIPQEKNPEFAFPNVGMPDLAVVSQELLLEGDEWDGEVQCNKIRLKDKYLILFMFSCHSLLPLKRTVSMNVARARLLWAIGTGKTIDLPHIMFLSLCATYKASDKRGSVPFTGFLTELFKRSGVHIPLDFIRIESEGPIDRASLSRSEGQRKKRKLEEEAQEGSAIGMGELKEAILNLEKEMSKQMSEFREEVNTRLSSLEEESSHHTVMLQDMKGMLIRMEEEDDDDDEED</sequence>